<protein>
    <submittedName>
        <fullName evidence="1">Uncharacterized protein</fullName>
    </submittedName>
</protein>
<keyword evidence="2" id="KW-1185">Reference proteome</keyword>
<gene>
    <name evidence="1" type="ORF">BDM02DRAFT_3263928</name>
</gene>
<proteinExistence type="predicted"/>
<name>A0ACB6Z1Z8_THEGA</name>
<comment type="caution">
    <text evidence="1">The sequence shown here is derived from an EMBL/GenBank/DDBJ whole genome shotgun (WGS) entry which is preliminary data.</text>
</comment>
<organism evidence="1 2">
    <name type="scientific">Thelephora ganbajun</name>
    <name type="common">Ganba fungus</name>
    <dbReference type="NCBI Taxonomy" id="370292"/>
    <lineage>
        <taxon>Eukaryota</taxon>
        <taxon>Fungi</taxon>
        <taxon>Dikarya</taxon>
        <taxon>Basidiomycota</taxon>
        <taxon>Agaricomycotina</taxon>
        <taxon>Agaricomycetes</taxon>
        <taxon>Thelephorales</taxon>
        <taxon>Thelephoraceae</taxon>
        <taxon>Thelephora</taxon>
    </lineage>
</organism>
<accession>A0ACB6Z1Z8</accession>
<dbReference type="Proteomes" id="UP000886501">
    <property type="component" value="Unassembled WGS sequence"/>
</dbReference>
<sequence>MEQGQLELALQILGTAEEVAMEAVGKYSEIAEVLRSVPVLTVRPKRVDETSLARSAPKSAELQLIIPVLPPWSVLANLHNGLHGQKNANENTDSRSGSTGDNALQEHADALPWFVYLCRIASGFAEVFEICGGFTETNRQHAIAQNLAVYSPDDLRNEDEVPVRQKAQETTQTIPKHVSPGIPAKIAAESLGF</sequence>
<evidence type="ECO:0000313" key="2">
    <source>
        <dbReference type="Proteomes" id="UP000886501"/>
    </source>
</evidence>
<evidence type="ECO:0000313" key="1">
    <source>
        <dbReference type="EMBL" id="KAF9643734.1"/>
    </source>
</evidence>
<dbReference type="EMBL" id="MU118191">
    <property type="protein sequence ID" value="KAF9643734.1"/>
    <property type="molecule type" value="Genomic_DNA"/>
</dbReference>
<reference evidence="1" key="2">
    <citation type="journal article" date="2020" name="Nat. Commun.">
        <title>Large-scale genome sequencing of mycorrhizal fungi provides insights into the early evolution of symbiotic traits.</title>
        <authorList>
            <person name="Miyauchi S."/>
            <person name="Kiss E."/>
            <person name="Kuo A."/>
            <person name="Drula E."/>
            <person name="Kohler A."/>
            <person name="Sanchez-Garcia M."/>
            <person name="Morin E."/>
            <person name="Andreopoulos B."/>
            <person name="Barry K.W."/>
            <person name="Bonito G."/>
            <person name="Buee M."/>
            <person name="Carver A."/>
            <person name="Chen C."/>
            <person name="Cichocki N."/>
            <person name="Clum A."/>
            <person name="Culley D."/>
            <person name="Crous P.W."/>
            <person name="Fauchery L."/>
            <person name="Girlanda M."/>
            <person name="Hayes R.D."/>
            <person name="Keri Z."/>
            <person name="LaButti K."/>
            <person name="Lipzen A."/>
            <person name="Lombard V."/>
            <person name="Magnuson J."/>
            <person name="Maillard F."/>
            <person name="Murat C."/>
            <person name="Nolan M."/>
            <person name="Ohm R.A."/>
            <person name="Pangilinan J."/>
            <person name="Pereira M.F."/>
            <person name="Perotto S."/>
            <person name="Peter M."/>
            <person name="Pfister S."/>
            <person name="Riley R."/>
            <person name="Sitrit Y."/>
            <person name="Stielow J.B."/>
            <person name="Szollosi G."/>
            <person name="Zifcakova L."/>
            <person name="Stursova M."/>
            <person name="Spatafora J.W."/>
            <person name="Tedersoo L."/>
            <person name="Vaario L.M."/>
            <person name="Yamada A."/>
            <person name="Yan M."/>
            <person name="Wang P."/>
            <person name="Xu J."/>
            <person name="Bruns T."/>
            <person name="Baldrian P."/>
            <person name="Vilgalys R."/>
            <person name="Dunand C."/>
            <person name="Henrissat B."/>
            <person name="Grigoriev I.V."/>
            <person name="Hibbett D."/>
            <person name="Nagy L.G."/>
            <person name="Martin F.M."/>
        </authorList>
    </citation>
    <scope>NUCLEOTIDE SEQUENCE</scope>
    <source>
        <strain evidence="1">P2</strain>
    </source>
</reference>
<reference evidence="1" key="1">
    <citation type="submission" date="2019-10" db="EMBL/GenBank/DDBJ databases">
        <authorList>
            <consortium name="DOE Joint Genome Institute"/>
            <person name="Kuo A."/>
            <person name="Miyauchi S."/>
            <person name="Kiss E."/>
            <person name="Drula E."/>
            <person name="Kohler A."/>
            <person name="Sanchez-Garcia M."/>
            <person name="Andreopoulos B."/>
            <person name="Barry K.W."/>
            <person name="Bonito G."/>
            <person name="Buee M."/>
            <person name="Carver A."/>
            <person name="Chen C."/>
            <person name="Cichocki N."/>
            <person name="Clum A."/>
            <person name="Culley D."/>
            <person name="Crous P.W."/>
            <person name="Fauchery L."/>
            <person name="Girlanda M."/>
            <person name="Hayes R."/>
            <person name="Keri Z."/>
            <person name="Labutti K."/>
            <person name="Lipzen A."/>
            <person name="Lombard V."/>
            <person name="Magnuson J."/>
            <person name="Maillard F."/>
            <person name="Morin E."/>
            <person name="Murat C."/>
            <person name="Nolan M."/>
            <person name="Ohm R."/>
            <person name="Pangilinan J."/>
            <person name="Pereira M."/>
            <person name="Perotto S."/>
            <person name="Peter M."/>
            <person name="Riley R."/>
            <person name="Sitrit Y."/>
            <person name="Stielow B."/>
            <person name="Szollosi G."/>
            <person name="Zifcakova L."/>
            <person name="Stursova M."/>
            <person name="Spatafora J.W."/>
            <person name="Tedersoo L."/>
            <person name="Vaario L.-M."/>
            <person name="Yamada A."/>
            <person name="Yan M."/>
            <person name="Wang P."/>
            <person name="Xu J."/>
            <person name="Bruns T."/>
            <person name="Baldrian P."/>
            <person name="Vilgalys R."/>
            <person name="Henrissat B."/>
            <person name="Grigoriev I.V."/>
            <person name="Hibbett D."/>
            <person name="Nagy L.G."/>
            <person name="Martin F.M."/>
        </authorList>
    </citation>
    <scope>NUCLEOTIDE SEQUENCE</scope>
    <source>
        <strain evidence="1">P2</strain>
    </source>
</reference>